<evidence type="ECO:0000313" key="5">
    <source>
        <dbReference type="EMBL" id="CAL1385684.1"/>
    </source>
</evidence>
<dbReference type="GO" id="GO:0004869">
    <property type="term" value="F:cysteine-type endopeptidase inhibitor activity"/>
    <property type="evidence" value="ECO:0007669"/>
    <property type="project" value="UniProtKB-KW"/>
</dbReference>
<evidence type="ECO:0000256" key="1">
    <source>
        <dbReference type="ARBA" id="ARBA00022690"/>
    </source>
</evidence>
<keyword evidence="6" id="KW-1185">Reference proteome</keyword>
<dbReference type="InterPro" id="IPR000010">
    <property type="entry name" value="Cystatin_dom"/>
</dbReference>
<protein>
    <recommendedName>
        <fullName evidence="4">Cystatin domain-containing protein</fullName>
    </recommendedName>
</protein>
<dbReference type="PANTHER" id="PTHR31228:SF22">
    <property type="entry name" value="CYSTATIN_MONELLIN SUPERFAMILY PROTEIN"/>
    <property type="match status" value="1"/>
</dbReference>
<dbReference type="AlphaFoldDB" id="A0AAV2EIC0"/>
<dbReference type="Gene3D" id="3.10.450.10">
    <property type="match status" value="1"/>
</dbReference>
<evidence type="ECO:0000256" key="2">
    <source>
        <dbReference type="ARBA" id="ARBA00022704"/>
    </source>
</evidence>
<evidence type="ECO:0000259" key="4">
    <source>
        <dbReference type="Pfam" id="PF00031"/>
    </source>
</evidence>
<dbReference type="InterPro" id="IPR046350">
    <property type="entry name" value="Cystatin_sf"/>
</dbReference>
<accession>A0AAV2EIC0</accession>
<feature type="compositionally biased region" description="Basic and acidic residues" evidence="3">
    <location>
        <begin position="41"/>
        <end position="53"/>
    </location>
</feature>
<dbReference type="EMBL" id="OZ034817">
    <property type="protein sequence ID" value="CAL1385684.1"/>
    <property type="molecule type" value="Genomic_DNA"/>
</dbReference>
<evidence type="ECO:0000313" key="6">
    <source>
        <dbReference type="Proteomes" id="UP001497516"/>
    </source>
</evidence>
<proteinExistence type="predicted"/>
<feature type="region of interest" description="Disordered" evidence="3">
    <location>
        <begin position="28"/>
        <end position="66"/>
    </location>
</feature>
<feature type="domain" description="Cystatin" evidence="4">
    <location>
        <begin position="130"/>
        <end position="197"/>
    </location>
</feature>
<organism evidence="5 6">
    <name type="scientific">Linum trigynum</name>
    <dbReference type="NCBI Taxonomy" id="586398"/>
    <lineage>
        <taxon>Eukaryota</taxon>
        <taxon>Viridiplantae</taxon>
        <taxon>Streptophyta</taxon>
        <taxon>Embryophyta</taxon>
        <taxon>Tracheophyta</taxon>
        <taxon>Spermatophyta</taxon>
        <taxon>Magnoliopsida</taxon>
        <taxon>eudicotyledons</taxon>
        <taxon>Gunneridae</taxon>
        <taxon>Pentapetalae</taxon>
        <taxon>rosids</taxon>
        <taxon>fabids</taxon>
        <taxon>Malpighiales</taxon>
        <taxon>Linaceae</taxon>
        <taxon>Linum</taxon>
    </lineage>
</organism>
<dbReference type="Pfam" id="PF00031">
    <property type="entry name" value="Cystatin"/>
    <property type="match status" value="1"/>
</dbReference>
<evidence type="ECO:0000256" key="3">
    <source>
        <dbReference type="SAM" id="MobiDB-lite"/>
    </source>
</evidence>
<reference evidence="5 6" key="1">
    <citation type="submission" date="2024-04" db="EMBL/GenBank/DDBJ databases">
        <authorList>
            <person name="Fracassetti M."/>
        </authorList>
    </citation>
    <scope>NUCLEOTIDE SEQUENCE [LARGE SCALE GENOMIC DNA]</scope>
</reference>
<dbReference type="SUPFAM" id="SSF54403">
    <property type="entry name" value="Cystatin/monellin"/>
    <property type="match status" value="1"/>
</dbReference>
<gene>
    <name evidence="5" type="ORF">LTRI10_LOCUS26801</name>
</gene>
<sequence length="233" mass="26360">MDSNLTISSLGYDIPQADVSLPLAIDESSPVSEIGSPPKSQKIEEAAGEKSTDDGTAGDSKEDGEEEWTQVMLEPKIWWPEDEEGVEKYRRFYEQVQESEGFDFADIPPVDYIACGVVRVNLDSDWFEYVKDCVNHVIAEHNLLDKGELKLKLDNIVKANMRPCAGQNFYITFEATNELSPDPEDAKKLYEAHVYHDIDNNCTTNLLRVKGEKTQIRGKSREERALTYACYPI</sequence>
<name>A0AAV2EIC0_9ROSI</name>
<keyword evidence="2" id="KW-0789">Thiol protease inhibitor</keyword>
<dbReference type="Proteomes" id="UP001497516">
    <property type="component" value="Chromosome 4"/>
</dbReference>
<keyword evidence="1" id="KW-0646">Protease inhibitor</keyword>
<dbReference type="PANTHER" id="PTHR31228">
    <property type="entry name" value="CYSTATIN/MONELLIN SUPERFAMILY PROTEIN"/>
    <property type="match status" value="1"/>
</dbReference>